<feature type="transmembrane region" description="Helical" evidence="2">
    <location>
        <begin position="20"/>
        <end position="40"/>
    </location>
</feature>
<feature type="domain" description="Csf1 N-terminal" evidence="3">
    <location>
        <begin position="922"/>
        <end position="1224"/>
    </location>
</feature>
<keyword evidence="2" id="KW-0472">Membrane</keyword>
<reference evidence="5" key="1">
    <citation type="submission" date="2021-01" db="EMBL/GenBank/DDBJ databases">
        <title>Chromosome-level genome assembly of a human fungal pathogen reveals clustering of transcriptionally co-regulated genes.</title>
        <authorList>
            <person name="Voorhies M."/>
            <person name="Cohen S."/>
            <person name="Shea T.P."/>
            <person name="Petrus S."/>
            <person name="Munoz J.F."/>
            <person name="Poplawski S."/>
            <person name="Goldman W.E."/>
            <person name="Michael T."/>
            <person name="Cuomo C.A."/>
            <person name="Sil A."/>
            <person name="Beyhan S."/>
        </authorList>
    </citation>
    <scope>NUCLEOTIDE SEQUENCE</scope>
    <source>
        <strain evidence="5">H88</strain>
    </source>
</reference>
<dbReference type="Pfam" id="PF21678">
    <property type="entry name" value="Csf1_N"/>
    <property type="match status" value="2"/>
</dbReference>
<name>A0A8A1LTV5_AJEC8</name>
<keyword evidence="2" id="KW-0812">Transmembrane</keyword>
<dbReference type="InterPro" id="IPR029636">
    <property type="entry name" value="Csf1"/>
</dbReference>
<dbReference type="VEuPathDB" id="FungiDB:I7I53_11743"/>
<keyword evidence="2" id="KW-1133">Transmembrane helix</keyword>
<feature type="region of interest" description="Disordered" evidence="1">
    <location>
        <begin position="187"/>
        <end position="284"/>
    </location>
</feature>
<gene>
    <name evidence="5" type="primary">CSF1</name>
    <name evidence="5" type="ORF">I7I53_11743</name>
</gene>
<feature type="region of interest" description="Disordered" evidence="1">
    <location>
        <begin position="352"/>
        <end position="385"/>
    </location>
</feature>
<feature type="compositionally biased region" description="Polar residues" evidence="1">
    <location>
        <begin position="136"/>
        <end position="148"/>
    </location>
</feature>
<sequence length="3237" mass="361681">MEGGRLTAESLASVVPKFNWVFLVELIVCGILTLFFLFYFNRLFATIVSYPIRAYTWHYYGVYIDIHALQISLLGGRIFFKGFRYHGENETILVQSGYLTWKYWLRSVRKVGLARNHEDGLEFSTEQVGESDSDESMQSPNPSTSQQGGAAKRNRLPCRLELTIQGLEWFVYNRSAAYDTILSGFGYTPRKEPDGSDNGRSDHATGKNNERSESRNSAQTGSGSTDNKDCSHSPSRIESATSRPSQSEPSTLANRTRIRLFRKESNSEEALDSSSASSAKDASRSKPLALLPLELVCTKGAMVIGNENTKTFLTAKFESACGHIDASSSGPLDMFRHVFEFRLCHPVVQMKPNPDFKQSQQATASGLRAAKGDQERGRNPRDLHSRYQHHRRRIWHNVRDLIPYFQTSVESFHLGAGRETCGACSSPPAKTGLPGESHWLGLTRYLDEDDRGAHEGWSAIEYGRFSTIIDCPNLLLNYYWDVPGKVPRGGMHSQLSVHKLSDDINGADPPEWGMQLCIGGGTINYGPWADRERVCIQTVFFPNLYRDSQPSPPLEPYTPRQSTKFKLTINIEKDTTLRIPTREASKDWLWKDRVEAVGGLSKSQNRKDKKHPRNKDAEKSTHGPDIRPFGWFAIRIAANSTIRYSMDMVASSSGYQNQLDLHLSGSRVTSSVNHGLLWTSGVQMISFDLSNPLEWNIQRSWSISIDSENLELFLLRDHIFLLIDLVNDWTSGPPPDFYTFVPFRYNIDFSFTNFKLFLNVNDSNIINNPSDTNDNSFLVIHSERLTSHVNIPVEKYKPKSNAVGFDVNLSNGLIELMTPLWNTQRAFLHDNSVATLKRMGLTGSYKYNLETSSTLTDRLTLDIVGVSPKLYLYGFLIRHFLKIKENYFGEYLHFKTLEEYQGLLATAHTPEESGGMNPSPKTNDLDIFIQVHADNGSIFLPAHIYDRTNCVRIDTVTFDTDLRFTNYYMDMETSFGPAEFVIDSAQPDGSHFSSSTQLFLDGLSIYGHRLFGLPPTEPTYVCNWDFQVGYIVGECTPSFLKYAASAVNFLAFSFDDEENALPPLHPIEIHDVTFVRARVNRIRTWVLVEDSAILFNCGVINLDFNDWADMNFSSRLNLNLPDLILAVVDRNAAIRPREPSRETVKTYGYFQTSLFFRMMERKSDFFVSRGLQQEHIRVHDQRSNRTPWLLHNVENTLAQLSLNTTNHKVSPPAMPVPLMPEPIQSIPKFYEDSSISSSPFPYISSGKSSIRSSRSSGSKRGNFPNFSRVPPHGSDVTDATVASRRQTTHSFDGAQGPNNILSLTNSISSPWAIPNFHFNGIEPDIGGVPTFPNSDDMPERSEWGLGSNITLDSGSKYENATQVFFHYEFKRGLRGLGSPEALSAISSLFDELQPAHPVDIIDNLQAGVISSILAHEKAIAGPKKISNFSLVFPRLHIRFINSSKSMDVDQLGNFRDQYDLKLAHISSTFRTAVESKRGDHVRPPKTDFTMHLAADEVSLSAHGEQMEALDRKGLVHCTLKNIICWSAFEEETQRSHVQIQDIETATSSKSVQDSAFLIDRTTNLVDSIVAPFQKASAAYTRRLRCLVYTLTSHGSQTPDPLFLTRTSYVLRAAQDHLRLHDSWKIISRLRNIYNCLPADQTSKLACDCITNTISCPPDAQTTVLSNFDRWRTWDLSHVKNSAVMKVIWGDLEEGNANSREPANQTFTLNMNRIGFCLDPGPKESRLSLQGFSTSLNLGISPLKQQTAGRLHSRYVAVQTFCSNISLGLKWEICELVEGILEMVSGRQKQTAPPAQVPHDARQAAKTDEIQFVFLVDDGSVVVDGININVSLRGSGIKGSVIHQPSRQDSTSSTSVVVSSDESSVQFSSRLKDLMIWRLMCPNVFVSHTSQVSGARVKHDWKSAAACRRLLYDMNEDPLGMVQVVDRIVEDEVKYIIELISTIESSQSEREIHSTTARKRMIIHRFHVAMFLDDYHVRFLLLPSLVYSISGKVARLSIAPAKGSKLELDFDLKNNSHKFWTDSEADSSIISALDIPPINGRIIVETPPNQTSLDIDITMELTKVDAGAVRNLLGALNGPEISHLLSDLEHDIKILSQRFDRLVSHGYSSPKMKPSDHDLIYKVRFTLAGVDIFATAPGLSSKDYSADMNFKVGLVQFHLENASLNGPVLQYPEFNLRLSRISFDLKKRDEVHTNPYGSLLLDAQILGTSKTNDGGDVVRSYDVINKSLQIELYAETAMMIVDIAAHLQERLKTLDLSQEVKHLRRLRLITAPERMSSMETRGEQAETQNLFNAMCSVVLANIQVSWIISTPAPTLQGRQPENLVFSIRKVELATKRQSAARLRIEDLQLQMVPLQMDKTKRSRNSALLPEAVFNVAYLSNGRERRLAFQAAGKELDIRVTSEFILPARILQDSIALASDSLRKANKLWSAAIPLEKKKTTSSTSIIRLASLLIDADFSGAVVSLQGRQDDGTTSAASTTTRNSRASGGGKYGQYIPQDAETTATLRAPGVALKVQYEDSGDGEPTLNAEMKVDASTNVLYPTVVPLITQISESVKEVVGESDGTNDFSDNSQQPAQKSSLERPLGTNDPTTILGRCKLNIGLRICRQEFTLSCQPIARVLATARFEDSYITVNTVQSAEQRRFFAMALAFNSLHASVKHVYSSESTASLTVDSIVMSTINSKHVSSNNGISAILKISPTRLHVNAKQVQDFLLFREIWVPPEGPPTQRPANPQPATDTHAYLVQRYQQMAATGSFPWNAVIAITQLDICLDLGQTLGKSDFAIKGLWLTSKKTSDWEQNLCIGFEEIAIESKGRLSGIIGLHDFKIRTSIQWPDSDQKAYQTPLIQASARFNQLEAKVSFEYQPFLVADISSFVFFMYNVRNTSVSQKDYLVSILEGDKVQIFCTSFTASQGLALYQALQRFVQEKQTAHQSSLKEIERFLRRKSTIGFDELLQQPAADAPLAKKADDDDQKMPISLHTEVVVILKSINLGAFPGTFHDHQIFKLVALDAEARFSVAAEDGRIHSGLGLTLGQLKVELSSISRPTGAPPPAPEDLSVHDIVTRADESRGGTILNVPRVLASMETWQTLHSNQIDYIFKSSFEGKVDVGWNYSRISFIRGMWTNHTNSLASRLGKPLPQPTVQITRERDEGGEGGEDTGQVKITAVVNVPQSRYVYTALEPPVIQTPQLRDMGEATPPLEWIGLHRDKLPHITHQILIVTLMEIAKDVEDAYTKILGSA</sequence>
<dbReference type="PANTHER" id="PTHR32085:SF3">
    <property type="entry name" value="PROTEIN CSF1"/>
    <property type="match status" value="1"/>
</dbReference>
<evidence type="ECO:0000313" key="6">
    <source>
        <dbReference type="Proteomes" id="UP000663419"/>
    </source>
</evidence>
<dbReference type="Proteomes" id="UP000663419">
    <property type="component" value="Chromosome 6"/>
</dbReference>
<feature type="compositionally biased region" description="Polar residues" evidence="1">
    <location>
        <begin position="215"/>
        <end position="225"/>
    </location>
</feature>
<feature type="compositionally biased region" description="Polar residues" evidence="1">
    <location>
        <begin position="232"/>
        <end position="254"/>
    </location>
</feature>
<feature type="compositionally biased region" description="Low complexity" evidence="1">
    <location>
        <begin position="2470"/>
        <end position="2484"/>
    </location>
</feature>
<proteinExistence type="predicted"/>
<feature type="region of interest" description="Disordered" evidence="1">
    <location>
        <begin position="2557"/>
        <end position="2585"/>
    </location>
</feature>
<protein>
    <submittedName>
        <fullName evidence="5">Fermentation associated protein</fullName>
    </submittedName>
</protein>
<feature type="region of interest" description="Disordered" evidence="1">
    <location>
        <begin position="599"/>
        <end position="622"/>
    </location>
</feature>
<dbReference type="Pfam" id="PF25038">
    <property type="entry name" value="Csf1_C"/>
    <property type="match status" value="1"/>
</dbReference>
<feature type="compositionally biased region" description="Polar residues" evidence="1">
    <location>
        <begin position="2561"/>
        <end position="2577"/>
    </location>
</feature>
<accession>A0A8A1LTV5</accession>
<feature type="transmembrane region" description="Helical" evidence="2">
    <location>
        <begin position="60"/>
        <end position="80"/>
    </location>
</feature>
<feature type="region of interest" description="Disordered" evidence="1">
    <location>
        <begin position="123"/>
        <end position="152"/>
    </location>
</feature>
<dbReference type="PANTHER" id="PTHR32085">
    <property type="entry name" value="PROTEIN CSF1"/>
    <property type="match status" value="1"/>
</dbReference>
<dbReference type="InterPro" id="IPR048636">
    <property type="entry name" value="Csf1_N"/>
</dbReference>
<feature type="compositionally biased region" description="Basic and acidic residues" evidence="1">
    <location>
        <begin position="370"/>
        <end position="385"/>
    </location>
</feature>
<dbReference type="InterPro" id="IPR056779">
    <property type="entry name" value="Csf1_C"/>
</dbReference>
<evidence type="ECO:0000313" key="5">
    <source>
        <dbReference type="EMBL" id="QSS57536.1"/>
    </source>
</evidence>
<feature type="region of interest" description="Disordered" evidence="1">
    <location>
        <begin position="1243"/>
        <end position="1298"/>
    </location>
</feature>
<dbReference type="GO" id="GO:0006113">
    <property type="term" value="P:fermentation"/>
    <property type="evidence" value="ECO:0007669"/>
    <property type="project" value="InterPro"/>
</dbReference>
<evidence type="ECO:0000256" key="2">
    <source>
        <dbReference type="SAM" id="Phobius"/>
    </source>
</evidence>
<feature type="compositionally biased region" description="Low complexity" evidence="1">
    <location>
        <begin position="1243"/>
        <end position="1261"/>
    </location>
</feature>
<evidence type="ECO:0000259" key="3">
    <source>
        <dbReference type="Pfam" id="PF21678"/>
    </source>
</evidence>
<feature type="compositionally biased region" description="Basic and acidic residues" evidence="1">
    <location>
        <begin position="189"/>
        <end position="214"/>
    </location>
</feature>
<feature type="region of interest" description="Disordered" evidence="1">
    <location>
        <begin position="2467"/>
        <end position="2492"/>
    </location>
</feature>
<organism evidence="5 6">
    <name type="scientific">Ajellomyces capsulatus (strain H88)</name>
    <name type="common">Darling's disease fungus</name>
    <name type="synonym">Histoplasma capsulatum</name>
    <dbReference type="NCBI Taxonomy" id="544711"/>
    <lineage>
        <taxon>Eukaryota</taxon>
        <taxon>Fungi</taxon>
        <taxon>Dikarya</taxon>
        <taxon>Ascomycota</taxon>
        <taxon>Pezizomycotina</taxon>
        <taxon>Eurotiomycetes</taxon>
        <taxon>Eurotiomycetidae</taxon>
        <taxon>Onygenales</taxon>
        <taxon>Ajellomycetaceae</taxon>
        <taxon>Histoplasma</taxon>
    </lineage>
</organism>
<feature type="domain" description="Csf1 C-terminal region" evidence="4">
    <location>
        <begin position="2494"/>
        <end position="3236"/>
    </location>
</feature>
<dbReference type="EMBL" id="CP069107">
    <property type="protein sequence ID" value="QSS57536.1"/>
    <property type="molecule type" value="Genomic_DNA"/>
</dbReference>
<evidence type="ECO:0000259" key="4">
    <source>
        <dbReference type="Pfam" id="PF25038"/>
    </source>
</evidence>
<evidence type="ECO:0000256" key="1">
    <source>
        <dbReference type="SAM" id="MobiDB-lite"/>
    </source>
</evidence>
<dbReference type="GO" id="GO:0016020">
    <property type="term" value="C:membrane"/>
    <property type="evidence" value="ECO:0007669"/>
    <property type="project" value="InterPro"/>
</dbReference>
<feature type="domain" description="Csf1 N-terminal" evidence="3">
    <location>
        <begin position="460"/>
        <end position="907"/>
    </location>
</feature>